<evidence type="ECO:0000256" key="4">
    <source>
        <dbReference type="ARBA" id="ARBA00022729"/>
    </source>
</evidence>
<evidence type="ECO:0000256" key="1">
    <source>
        <dbReference type="ARBA" id="ARBA00001973"/>
    </source>
</evidence>
<evidence type="ECO:0000256" key="12">
    <source>
        <dbReference type="SAM" id="SignalP"/>
    </source>
</evidence>
<evidence type="ECO:0000259" key="13">
    <source>
        <dbReference type="Pfam" id="PF03443"/>
    </source>
</evidence>
<evidence type="ECO:0000256" key="11">
    <source>
        <dbReference type="ARBA" id="ARBA00047174"/>
    </source>
</evidence>
<comment type="cofactor">
    <cofactor evidence="1">
        <name>Cu(2+)</name>
        <dbReference type="ChEBI" id="CHEBI:29036"/>
    </cofactor>
</comment>
<comment type="subcellular location">
    <subcellularLocation>
        <location evidence="2">Secreted</location>
    </subcellularLocation>
</comment>
<protein>
    <recommendedName>
        <fullName evidence="11">lytic cellulose monooxygenase (C4-dehydrogenating)</fullName>
        <ecNumber evidence="11">1.14.99.56</ecNumber>
    </recommendedName>
</protein>
<gene>
    <name evidence="14" type="ORF">DNG_04185</name>
</gene>
<name>A0AAE8SUA5_9PEZI</name>
<keyword evidence="5" id="KW-0136">Cellulose degradation</keyword>
<evidence type="ECO:0000256" key="6">
    <source>
        <dbReference type="ARBA" id="ARBA00023157"/>
    </source>
</evidence>
<dbReference type="Proteomes" id="UP001187682">
    <property type="component" value="Unassembled WGS sequence"/>
</dbReference>
<keyword evidence="15" id="KW-1185">Reference proteome</keyword>
<dbReference type="InterPro" id="IPR005103">
    <property type="entry name" value="AA9_LPMO"/>
</dbReference>
<feature type="signal peptide" evidence="12">
    <location>
        <begin position="1"/>
        <end position="17"/>
    </location>
</feature>
<evidence type="ECO:0000313" key="14">
    <source>
        <dbReference type="EMBL" id="SPO01512.1"/>
    </source>
</evidence>
<feature type="chain" id="PRO_5042204110" description="lytic cellulose monooxygenase (C4-dehydrogenating)" evidence="12">
    <location>
        <begin position="18"/>
        <end position="246"/>
    </location>
</feature>
<evidence type="ECO:0000256" key="7">
    <source>
        <dbReference type="ARBA" id="ARBA00023277"/>
    </source>
</evidence>
<dbReference type="GO" id="GO:0030245">
    <property type="term" value="P:cellulose catabolic process"/>
    <property type="evidence" value="ECO:0007669"/>
    <property type="project" value="UniProtKB-KW"/>
</dbReference>
<evidence type="ECO:0000256" key="8">
    <source>
        <dbReference type="ARBA" id="ARBA00023326"/>
    </source>
</evidence>
<evidence type="ECO:0000256" key="5">
    <source>
        <dbReference type="ARBA" id="ARBA00023001"/>
    </source>
</evidence>
<dbReference type="PANTHER" id="PTHR33353:SF13">
    <property type="entry name" value="ENDOGLUCANASE II"/>
    <property type="match status" value="1"/>
</dbReference>
<comment type="similarity">
    <text evidence="9">Belongs to the polysaccharide monooxygenase AA9 family.</text>
</comment>
<dbReference type="Pfam" id="PF03443">
    <property type="entry name" value="AA9"/>
    <property type="match status" value="1"/>
</dbReference>
<keyword evidence="3" id="KW-0964">Secreted</keyword>
<dbReference type="GO" id="GO:0005576">
    <property type="term" value="C:extracellular region"/>
    <property type="evidence" value="ECO:0007669"/>
    <property type="project" value="UniProtKB-SubCell"/>
</dbReference>
<dbReference type="Gene3D" id="2.70.50.70">
    <property type="match status" value="1"/>
</dbReference>
<evidence type="ECO:0000256" key="3">
    <source>
        <dbReference type="ARBA" id="ARBA00022525"/>
    </source>
</evidence>
<dbReference type="InterPro" id="IPR049892">
    <property type="entry name" value="AA9"/>
</dbReference>
<keyword evidence="7" id="KW-0119">Carbohydrate metabolism</keyword>
<accession>A0AAE8SUA5</accession>
<evidence type="ECO:0000256" key="2">
    <source>
        <dbReference type="ARBA" id="ARBA00004613"/>
    </source>
</evidence>
<keyword evidence="6" id="KW-1015">Disulfide bond</keyword>
<sequence length="246" mass="25899">MRLSITSLLAYTAVASAHTIFQNLRVNGQDQGSLKGIRAPNQNNPVQDVSSPDIACGQVALKSDAVITVPAGAKVASWWQHVIGGAQFPNDVDNPIAASHKGPVTAWLAKVDNAASASHAGLSWFKVAEDGFDVGSNVWGVDNMIKGGGWHEFTMPQCIAPGQYLLRVELLALHSAHQQNGAQFYQSCAQIEITGSGSFSPSETVKFPGAYQQNDPAILTNIYGTAGATNNGGKPYTPAGPRPITC</sequence>
<feature type="domain" description="Auxiliary Activity family 9 catalytic" evidence="13">
    <location>
        <begin position="18"/>
        <end position="225"/>
    </location>
</feature>
<proteinExistence type="inferred from homology"/>
<dbReference type="EC" id="1.14.99.56" evidence="11"/>
<evidence type="ECO:0000256" key="9">
    <source>
        <dbReference type="ARBA" id="ARBA00044502"/>
    </source>
</evidence>
<organism evidence="14 15">
    <name type="scientific">Cephalotrichum gorgonifer</name>
    <dbReference type="NCBI Taxonomy" id="2041049"/>
    <lineage>
        <taxon>Eukaryota</taxon>
        <taxon>Fungi</taxon>
        <taxon>Dikarya</taxon>
        <taxon>Ascomycota</taxon>
        <taxon>Pezizomycotina</taxon>
        <taxon>Sordariomycetes</taxon>
        <taxon>Hypocreomycetidae</taxon>
        <taxon>Microascales</taxon>
        <taxon>Microascaceae</taxon>
        <taxon>Cephalotrichum</taxon>
    </lineage>
</organism>
<dbReference type="PANTHER" id="PTHR33353">
    <property type="entry name" value="PUTATIVE (AFU_ORTHOLOGUE AFUA_1G12560)-RELATED"/>
    <property type="match status" value="1"/>
</dbReference>
<keyword evidence="8" id="KW-0624">Polysaccharide degradation</keyword>
<comment type="catalytic activity">
    <reaction evidence="10">
        <text>[(1-&gt;4)-beta-D-glucosyl]n+m + reduced acceptor + O2 = 4-dehydro-beta-D-glucosyl-[(1-&gt;4)-beta-D-glucosyl]n-1 + [(1-&gt;4)-beta-D-glucosyl]m + acceptor + H2O.</text>
        <dbReference type="EC" id="1.14.99.56"/>
    </reaction>
</comment>
<evidence type="ECO:0000256" key="10">
    <source>
        <dbReference type="ARBA" id="ARBA00045077"/>
    </source>
</evidence>
<dbReference type="CDD" id="cd21175">
    <property type="entry name" value="LPMO_AA9"/>
    <property type="match status" value="1"/>
</dbReference>
<keyword evidence="4 12" id="KW-0732">Signal</keyword>
<dbReference type="EMBL" id="ONZQ02000005">
    <property type="protein sequence ID" value="SPO01512.1"/>
    <property type="molecule type" value="Genomic_DNA"/>
</dbReference>
<dbReference type="AlphaFoldDB" id="A0AAE8SUA5"/>
<evidence type="ECO:0000313" key="15">
    <source>
        <dbReference type="Proteomes" id="UP001187682"/>
    </source>
</evidence>
<reference evidence="14" key="1">
    <citation type="submission" date="2018-03" db="EMBL/GenBank/DDBJ databases">
        <authorList>
            <person name="Guldener U."/>
        </authorList>
    </citation>
    <scope>NUCLEOTIDE SEQUENCE</scope>
</reference>
<comment type="caution">
    <text evidence="14">The sequence shown here is derived from an EMBL/GenBank/DDBJ whole genome shotgun (WGS) entry which is preliminary data.</text>
</comment>